<name>A0ABT6MKW4_9NOCA</name>
<evidence type="ECO:0000256" key="3">
    <source>
        <dbReference type="ARBA" id="ARBA00022692"/>
    </source>
</evidence>
<evidence type="ECO:0000259" key="10">
    <source>
        <dbReference type="Pfam" id="PF07885"/>
    </source>
</evidence>
<proteinExistence type="predicted"/>
<dbReference type="Gene3D" id="1.20.5.110">
    <property type="match status" value="1"/>
</dbReference>
<evidence type="ECO:0000313" key="12">
    <source>
        <dbReference type="Proteomes" id="UP001160334"/>
    </source>
</evidence>
<organism evidence="11 12">
    <name type="scientific">Prescottella agglutinans</name>
    <dbReference type="NCBI Taxonomy" id="1644129"/>
    <lineage>
        <taxon>Bacteria</taxon>
        <taxon>Bacillati</taxon>
        <taxon>Actinomycetota</taxon>
        <taxon>Actinomycetes</taxon>
        <taxon>Mycobacteriales</taxon>
        <taxon>Nocardiaceae</taxon>
        <taxon>Prescottella</taxon>
    </lineage>
</organism>
<dbReference type="PANTHER" id="PTHR11537">
    <property type="entry name" value="VOLTAGE-GATED POTASSIUM CHANNEL"/>
    <property type="match status" value="1"/>
</dbReference>
<comment type="subcellular location">
    <subcellularLocation>
        <location evidence="1">Membrane</location>
        <topology evidence="1">Multi-pass membrane protein</topology>
    </subcellularLocation>
</comment>
<evidence type="ECO:0000256" key="1">
    <source>
        <dbReference type="ARBA" id="ARBA00004141"/>
    </source>
</evidence>
<evidence type="ECO:0000256" key="7">
    <source>
        <dbReference type="ARBA" id="ARBA00023303"/>
    </source>
</evidence>
<keyword evidence="4 9" id="KW-1133">Transmembrane helix</keyword>
<dbReference type="InterPro" id="IPR028325">
    <property type="entry name" value="VG_K_chnl"/>
</dbReference>
<keyword evidence="12" id="KW-1185">Reference proteome</keyword>
<sequence>MTSAHWQQRTELPLIGASLLFLAAYAWNVLAQPTGMPAQVADVLMALTWAMFAVDFIVRLALVQQRGRWILYHLHELAMVALPMLRPLRLLRLITLLGVLQRSIGTALRGRVVTYAGSATTLLILIASLAMLDAERSAPDAAITTFPDALWWAAATITTVGYGDYTPVTATGRLVAAALMLAGIALLGVVTATLASWLVQRISEEDETNQAATQAEIAALTEELAHLRAELRATRLSEPQTLTCT</sequence>
<keyword evidence="8" id="KW-0175">Coiled coil</keyword>
<feature type="coiled-coil region" evidence="8">
    <location>
        <begin position="210"/>
        <end position="237"/>
    </location>
</feature>
<feature type="transmembrane region" description="Helical" evidence="9">
    <location>
        <begin position="41"/>
        <end position="62"/>
    </location>
</feature>
<dbReference type="Pfam" id="PF07885">
    <property type="entry name" value="Ion_trans_2"/>
    <property type="match status" value="1"/>
</dbReference>
<protein>
    <submittedName>
        <fullName evidence="11">Voltage-gated potassium channel</fullName>
    </submittedName>
</protein>
<dbReference type="EMBL" id="JARXVC010000023">
    <property type="protein sequence ID" value="MDH6284525.1"/>
    <property type="molecule type" value="Genomic_DNA"/>
</dbReference>
<gene>
    <name evidence="11" type="ORF">M2280_005785</name>
</gene>
<comment type="caution">
    <text evidence="11">The sequence shown here is derived from an EMBL/GenBank/DDBJ whole genome shotgun (WGS) entry which is preliminary data.</text>
</comment>
<evidence type="ECO:0000256" key="5">
    <source>
        <dbReference type="ARBA" id="ARBA00023065"/>
    </source>
</evidence>
<evidence type="ECO:0000313" key="11">
    <source>
        <dbReference type="EMBL" id="MDH6284525.1"/>
    </source>
</evidence>
<keyword evidence="6 9" id="KW-0472">Membrane</keyword>
<evidence type="ECO:0000256" key="9">
    <source>
        <dbReference type="SAM" id="Phobius"/>
    </source>
</evidence>
<keyword evidence="5" id="KW-0406">Ion transport</keyword>
<keyword evidence="3 9" id="KW-0812">Transmembrane</keyword>
<dbReference type="SUPFAM" id="SSF81324">
    <property type="entry name" value="Voltage-gated potassium channels"/>
    <property type="match status" value="1"/>
</dbReference>
<evidence type="ECO:0000256" key="6">
    <source>
        <dbReference type="ARBA" id="ARBA00023136"/>
    </source>
</evidence>
<dbReference type="Proteomes" id="UP001160334">
    <property type="component" value="Unassembled WGS sequence"/>
</dbReference>
<dbReference type="PANTHER" id="PTHR11537:SF254">
    <property type="entry name" value="POTASSIUM VOLTAGE-GATED CHANNEL PROTEIN SHAB"/>
    <property type="match status" value="1"/>
</dbReference>
<evidence type="ECO:0000256" key="4">
    <source>
        <dbReference type="ARBA" id="ARBA00022989"/>
    </source>
</evidence>
<feature type="domain" description="Potassium channel" evidence="10">
    <location>
        <begin position="122"/>
        <end position="199"/>
    </location>
</feature>
<reference evidence="11 12" key="1">
    <citation type="submission" date="2023-04" db="EMBL/GenBank/DDBJ databases">
        <title>Forest soil microbial communities from Buena Vista Peninsula, Colon Province, Panama.</title>
        <authorList>
            <person name="Bouskill N."/>
        </authorList>
    </citation>
    <scope>NUCLEOTIDE SEQUENCE [LARGE SCALE GENOMIC DNA]</scope>
    <source>
        <strain evidence="11 12">CFH S0262</strain>
    </source>
</reference>
<dbReference type="RefSeq" id="WP_280763741.1">
    <property type="nucleotide sequence ID" value="NZ_JARXVC010000023.1"/>
</dbReference>
<keyword evidence="7 11" id="KW-0407">Ion channel</keyword>
<dbReference type="Gene3D" id="1.10.287.70">
    <property type="match status" value="1"/>
</dbReference>
<feature type="transmembrane region" description="Helical" evidence="9">
    <location>
        <begin position="174"/>
        <end position="199"/>
    </location>
</feature>
<evidence type="ECO:0000256" key="8">
    <source>
        <dbReference type="SAM" id="Coils"/>
    </source>
</evidence>
<feature type="transmembrane region" description="Helical" evidence="9">
    <location>
        <begin position="112"/>
        <end position="132"/>
    </location>
</feature>
<evidence type="ECO:0000256" key="2">
    <source>
        <dbReference type="ARBA" id="ARBA00022448"/>
    </source>
</evidence>
<keyword evidence="2" id="KW-0813">Transport</keyword>
<dbReference type="GO" id="GO:0034220">
    <property type="term" value="P:monoatomic ion transmembrane transport"/>
    <property type="evidence" value="ECO:0007669"/>
    <property type="project" value="UniProtKB-KW"/>
</dbReference>
<accession>A0ABT6MKW4</accession>
<dbReference type="InterPro" id="IPR013099">
    <property type="entry name" value="K_chnl_dom"/>
</dbReference>